<dbReference type="AlphaFoldDB" id="A0A6J7XU04"/>
<dbReference type="InterPro" id="IPR006311">
    <property type="entry name" value="TAT_signal"/>
</dbReference>
<evidence type="ECO:0000256" key="3">
    <source>
        <dbReference type="ARBA" id="ARBA00022833"/>
    </source>
</evidence>
<comment type="catalytic activity">
    <reaction evidence="5">
        <text>hydrogencarbonate + H(+) = CO2 + H2O</text>
        <dbReference type="Rhea" id="RHEA:10748"/>
        <dbReference type="ChEBI" id="CHEBI:15377"/>
        <dbReference type="ChEBI" id="CHEBI:15378"/>
        <dbReference type="ChEBI" id="CHEBI:16526"/>
        <dbReference type="ChEBI" id="CHEBI:17544"/>
        <dbReference type="EC" id="4.2.1.1"/>
    </reaction>
</comment>
<dbReference type="InterPro" id="IPR036874">
    <property type="entry name" value="Carbonic_anhydrase_sf"/>
</dbReference>
<evidence type="ECO:0000313" key="6">
    <source>
        <dbReference type="EMBL" id="CAB5240834.1"/>
    </source>
</evidence>
<protein>
    <recommendedName>
        <fullName evidence="2">carbonic anhydrase</fullName>
        <ecNumber evidence="2">4.2.1.1</ecNumber>
    </recommendedName>
</protein>
<evidence type="ECO:0000256" key="1">
    <source>
        <dbReference type="ARBA" id="ARBA00006217"/>
    </source>
</evidence>
<dbReference type="Gene3D" id="3.40.1050.10">
    <property type="entry name" value="Carbonic anhydrase"/>
    <property type="match status" value="1"/>
</dbReference>
<dbReference type="Pfam" id="PF00484">
    <property type="entry name" value="Pro_CA"/>
    <property type="match status" value="1"/>
</dbReference>
<evidence type="ECO:0000256" key="4">
    <source>
        <dbReference type="ARBA" id="ARBA00023239"/>
    </source>
</evidence>
<organism evidence="6">
    <name type="scientific">freshwater metagenome</name>
    <dbReference type="NCBI Taxonomy" id="449393"/>
    <lineage>
        <taxon>unclassified sequences</taxon>
        <taxon>metagenomes</taxon>
        <taxon>ecological metagenomes</taxon>
    </lineage>
</organism>
<keyword evidence="4" id="KW-0456">Lyase</keyword>
<proteinExistence type="inferred from homology"/>
<dbReference type="PANTHER" id="PTHR11002">
    <property type="entry name" value="CARBONIC ANHYDRASE"/>
    <property type="match status" value="1"/>
</dbReference>
<name>A0A6J7XU04_9ZZZZ</name>
<comment type="similarity">
    <text evidence="1">Belongs to the beta-class carbonic anhydrase family.</text>
</comment>
<dbReference type="GO" id="GO:0008270">
    <property type="term" value="F:zinc ion binding"/>
    <property type="evidence" value="ECO:0007669"/>
    <property type="project" value="InterPro"/>
</dbReference>
<dbReference type="EMBL" id="CAFBSG010000018">
    <property type="protein sequence ID" value="CAB5240834.1"/>
    <property type="molecule type" value="Genomic_DNA"/>
</dbReference>
<evidence type="ECO:0000256" key="5">
    <source>
        <dbReference type="ARBA" id="ARBA00048348"/>
    </source>
</evidence>
<keyword evidence="3" id="KW-0862">Zinc</keyword>
<accession>A0A6J7XU04</accession>
<dbReference type="SMART" id="SM00947">
    <property type="entry name" value="Pro_CA"/>
    <property type="match status" value="1"/>
</dbReference>
<dbReference type="InterPro" id="IPR015892">
    <property type="entry name" value="Carbonic_anhydrase_CS"/>
</dbReference>
<gene>
    <name evidence="6" type="ORF">UFOPK3554_01078</name>
</gene>
<dbReference type="EC" id="4.2.1.1" evidence="2"/>
<evidence type="ECO:0000256" key="2">
    <source>
        <dbReference type="ARBA" id="ARBA00012925"/>
    </source>
</evidence>
<sequence>MDLDRRKFLLGSAGVAAATLTPMWLGADAAFAEPRPDGKIITSAVAMKYLRIGNARWSSKTAVRKSYAPAGVPLEEGQWPIAAIVSCADSRVQPDELFDLAPANLFVVRNAGNVIDDDVLGSLEYAVEHLGVTLIVAMGHSGCGAVKAAEAVITGGKMPGGHVDALVNHISPALKALPVGHSIDQAVAANAKQSRDLILSESSMLEEAKAKGELRIVGATYSIPTRKVAFL</sequence>
<dbReference type="SUPFAM" id="SSF53056">
    <property type="entry name" value="beta-carbonic anhydrase, cab"/>
    <property type="match status" value="1"/>
</dbReference>
<dbReference type="PROSITE" id="PS51318">
    <property type="entry name" value="TAT"/>
    <property type="match status" value="1"/>
</dbReference>
<dbReference type="PROSITE" id="PS00704">
    <property type="entry name" value="PROK_CO2_ANHYDRASE_1"/>
    <property type="match status" value="1"/>
</dbReference>
<dbReference type="InterPro" id="IPR001765">
    <property type="entry name" value="Carbonic_anhydrase"/>
</dbReference>
<reference evidence="6" key="1">
    <citation type="submission" date="2020-05" db="EMBL/GenBank/DDBJ databases">
        <authorList>
            <person name="Chiriac C."/>
            <person name="Salcher M."/>
            <person name="Ghai R."/>
            <person name="Kavagutti S V."/>
        </authorList>
    </citation>
    <scope>NUCLEOTIDE SEQUENCE</scope>
</reference>
<dbReference type="GO" id="GO:0015976">
    <property type="term" value="P:carbon utilization"/>
    <property type="evidence" value="ECO:0007669"/>
    <property type="project" value="InterPro"/>
</dbReference>
<dbReference type="GO" id="GO:0004089">
    <property type="term" value="F:carbonate dehydratase activity"/>
    <property type="evidence" value="ECO:0007669"/>
    <property type="project" value="UniProtKB-EC"/>
</dbReference>
<dbReference type="PANTHER" id="PTHR11002:SF79">
    <property type="entry name" value="CARBONIC ANHYDRASE 2"/>
    <property type="match status" value="1"/>
</dbReference>